<accession>A0A5B9WFR6</accession>
<feature type="region of interest" description="Disordered" evidence="1">
    <location>
        <begin position="1"/>
        <end position="126"/>
    </location>
</feature>
<evidence type="ECO:0000256" key="1">
    <source>
        <dbReference type="SAM" id="MobiDB-lite"/>
    </source>
</evidence>
<sequence length="287" mass="30390">MVTEAQVPANRRNATLSTGPGTRRGKAPGTRPVGPECRSSGRAGPGASRADSPRPSVGVAGAVRAEPCRPAATAVAGRRLRLRPGHPVRADRRHEGTWKARRVRASPGPCRPSSSPRGQADHPAWVPAKPFENRCQHSWGQGFVVGSSKQGLATSEPTPRPGRPGRRLGTDARCPHPRPTAGRRLPAGKAGRNLRARRGARRPDRREAAPARLGRGAAWGRPVRPVAGAEAADMRAAGLPGFGGKLLLCMGLWRCVAVRVRGERTHGRRGSRGAGEVRRWRASGGGV</sequence>
<dbReference type="AlphaFoldDB" id="A0A5B9WFR6"/>
<name>A0A5B9WFR6_9BACT</name>
<protein>
    <submittedName>
        <fullName evidence="2">Uncharacterized protein</fullName>
    </submittedName>
</protein>
<feature type="compositionally biased region" description="Polar residues" evidence="1">
    <location>
        <begin position="147"/>
        <end position="156"/>
    </location>
</feature>
<keyword evidence="3" id="KW-1185">Reference proteome</keyword>
<reference evidence="2 3" key="1">
    <citation type="submission" date="2019-08" db="EMBL/GenBank/DDBJ databases">
        <title>Deep-cultivation of Planctomycetes and their phenomic and genomic characterization uncovers novel biology.</title>
        <authorList>
            <person name="Wiegand S."/>
            <person name="Jogler M."/>
            <person name="Boedeker C."/>
            <person name="Pinto D."/>
            <person name="Vollmers J."/>
            <person name="Rivas-Marin E."/>
            <person name="Kohn T."/>
            <person name="Peeters S.H."/>
            <person name="Heuer A."/>
            <person name="Rast P."/>
            <person name="Oberbeckmann S."/>
            <person name="Bunk B."/>
            <person name="Jeske O."/>
            <person name="Meyerdierks A."/>
            <person name="Storesund J.E."/>
            <person name="Kallscheuer N."/>
            <person name="Luecker S."/>
            <person name="Lage O.M."/>
            <person name="Pohl T."/>
            <person name="Merkel B.J."/>
            <person name="Hornburger P."/>
            <person name="Mueller R.-W."/>
            <person name="Bruemmer F."/>
            <person name="Labrenz M."/>
            <person name="Spormann A.M."/>
            <person name="Op den Camp H."/>
            <person name="Overmann J."/>
            <person name="Amann R."/>
            <person name="Jetten M.S.M."/>
            <person name="Mascher T."/>
            <person name="Medema M.H."/>
            <person name="Devos D.P."/>
            <person name="Kaster A.-K."/>
            <person name="Ovreas L."/>
            <person name="Rohde M."/>
            <person name="Galperin M.Y."/>
            <person name="Jogler C."/>
        </authorList>
    </citation>
    <scope>NUCLEOTIDE SEQUENCE [LARGE SCALE GENOMIC DNA]</scope>
    <source>
        <strain evidence="2 3">OJF2</strain>
    </source>
</reference>
<gene>
    <name evidence="2" type="ORF">OJF2_74410</name>
</gene>
<evidence type="ECO:0000313" key="2">
    <source>
        <dbReference type="EMBL" id="QEH38831.1"/>
    </source>
</evidence>
<dbReference type="EMBL" id="CP042997">
    <property type="protein sequence ID" value="QEH38831.1"/>
    <property type="molecule type" value="Genomic_DNA"/>
</dbReference>
<feature type="region of interest" description="Disordered" evidence="1">
    <location>
        <begin position="265"/>
        <end position="287"/>
    </location>
</feature>
<evidence type="ECO:0000313" key="3">
    <source>
        <dbReference type="Proteomes" id="UP000324233"/>
    </source>
</evidence>
<dbReference type="Proteomes" id="UP000324233">
    <property type="component" value="Chromosome"/>
</dbReference>
<feature type="compositionally biased region" description="Basic and acidic residues" evidence="1">
    <location>
        <begin position="88"/>
        <end position="98"/>
    </location>
</feature>
<organism evidence="2 3">
    <name type="scientific">Aquisphaera giovannonii</name>
    <dbReference type="NCBI Taxonomy" id="406548"/>
    <lineage>
        <taxon>Bacteria</taxon>
        <taxon>Pseudomonadati</taxon>
        <taxon>Planctomycetota</taxon>
        <taxon>Planctomycetia</taxon>
        <taxon>Isosphaerales</taxon>
        <taxon>Isosphaeraceae</taxon>
        <taxon>Aquisphaera</taxon>
    </lineage>
</organism>
<feature type="region of interest" description="Disordered" evidence="1">
    <location>
        <begin position="147"/>
        <end position="216"/>
    </location>
</feature>
<dbReference type="KEGG" id="agv:OJF2_74410"/>
<proteinExistence type="predicted"/>
<feature type="compositionally biased region" description="Low complexity" evidence="1">
    <location>
        <begin position="106"/>
        <end position="118"/>
    </location>
</feature>